<dbReference type="InterPro" id="IPR000086">
    <property type="entry name" value="NUDIX_hydrolase_dom"/>
</dbReference>
<feature type="domain" description="Nudix hydrolase" evidence="6">
    <location>
        <begin position="1"/>
        <end position="118"/>
    </location>
</feature>
<comment type="similarity">
    <text evidence="4">Belongs to the Nudix hydrolase family.</text>
</comment>
<dbReference type="PRINTS" id="PR00502">
    <property type="entry name" value="NUDIXFAMILY"/>
</dbReference>
<organism evidence="7 8">
    <name type="scientific">Terrybacteria sp. (strain RIFCSPHIGHO2_01_FULL_58_15)</name>
    <dbReference type="NCBI Taxonomy" id="1802363"/>
    <lineage>
        <taxon>Bacteria</taxon>
        <taxon>Candidatus Terryibacteriota</taxon>
    </lineage>
</organism>
<evidence type="ECO:0000259" key="6">
    <source>
        <dbReference type="PROSITE" id="PS51462"/>
    </source>
</evidence>
<dbReference type="InterPro" id="IPR015797">
    <property type="entry name" value="NUDIX_hydrolase-like_dom_sf"/>
</dbReference>
<protein>
    <recommendedName>
        <fullName evidence="6">Nudix hydrolase domain-containing protein</fullName>
    </recommendedName>
</protein>
<dbReference type="STRING" id="1802363.A2682_03080"/>
<dbReference type="Proteomes" id="UP000178690">
    <property type="component" value="Unassembled WGS sequence"/>
</dbReference>
<reference evidence="7 8" key="1">
    <citation type="journal article" date="2016" name="Nat. Commun.">
        <title>Thousands of microbial genomes shed light on interconnected biogeochemical processes in an aquifer system.</title>
        <authorList>
            <person name="Anantharaman K."/>
            <person name="Brown C.T."/>
            <person name="Hug L.A."/>
            <person name="Sharon I."/>
            <person name="Castelle C.J."/>
            <person name="Probst A.J."/>
            <person name="Thomas B.C."/>
            <person name="Singh A."/>
            <person name="Wilkins M.J."/>
            <person name="Karaoz U."/>
            <person name="Brodie E.L."/>
            <person name="Williams K.H."/>
            <person name="Hubbard S.S."/>
            <person name="Banfield J.F."/>
        </authorList>
    </citation>
    <scope>NUCLEOTIDE SEQUENCE [LARGE SCALE GENOMIC DNA]</scope>
    <source>
        <strain evidence="8">RIFCSPHIGHO2_01_FULL_58_15</strain>
    </source>
</reference>
<evidence type="ECO:0000313" key="8">
    <source>
        <dbReference type="Proteomes" id="UP000178690"/>
    </source>
</evidence>
<proteinExistence type="inferred from homology"/>
<dbReference type="InterPro" id="IPR020084">
    <property type="entry name" value="NUDIX_hydrolase_CS"/>
</dbReference>
<dbReference type="AlphaFoldDB" id="A0A1G2PN66"/>
<comment type="cofactor">
    <cofactor evidence="1">
        <name>Mg(2+)</name>
        <dbReference type="ChEBI" id="CHEBI:18420"/>
    </cofactor>
</comment>
<dbReference type="PROSITE" id="PS00893">
    <property type="entry name" value="NUDIX_BOX"/>
    <property type="match status" value="1"/>
</dbReference>
<dbReference type="Pfam" id="PF00293">
    <property type="entry name" value="NUDIX"/>
    <property type="match status" value="1"/>
</dbReference>
<dbReference type="GO" id="GO:0016787">
    <property type="term" value="F:hydrolase activity"/>
    <property type="evidence" value="ECO:0007669"/>
    <property type="project" value="UniProtKB-KW"/>
</dbReference>
<dbReference type="PROSITE" id="PS51462">
    <property type="entry name" value="NUDIX"/>
    <property type="match status" value="1"/>
</dbReference>
<evidence type="ECO:0000313" key="7">
    <source>
        <dbReference type="EMBL" id="OHA49788.1"/>
    </source>
</evidence>
<keyword evidence="2 4" id="KW-0378">Hydrolase</keyword>
<dbReference type="InterPro" id="IPR020476">
    <property type="entry name" value="Nudix_hydrolase"/>
</dbReference>
<dbReference type="EMBL" id="MHST01000004">
    <property type="protein sequence ID" value="OHA49788.1"/>
    <property type="molecule type" value="Genomic_DNA"/>
</dbReference>
<dbReference type="SUPFAM" id="SSF55811">
    <property type="entry name" value="Nudix"/>
    <property type="match status" value="1"/>
</dbReference>
<dbReference type="PANTHER" id="PTHR43046">
    <property type="entry name" value="GDP-MANNOSE MANNOSYL HYDROLASE"/>
    <property type="match status" value="1"/>
</dbReference>
<evidence type="ECO:0000256" key="5">
    <source>
        <dbReference type="SAM" id="MobiDB-lite"/>
    </source>
</evidence>
<evidence type="ECO:0000256" key="3">
    <source>
        <dbReference type="ARBA" id="ARBA00022842"/>
    </source>
</evidence>
<evidence type="ECO:0000256" key="1">
    <source>
        <dbReference type="ARBA" id="ARBA00001946"/>
    </source>
</evidence>
<dbReference type="PANTHER" id="PTHR43046:SF12">
    <property type="entry name" value="GDP-MANNOSE MANNOSYL HYDROLASE"/>
    <property type="match status" value="1"/>
</dbReference>
<comment type="caution">
    <text evidence="7">The sequence shown here is derived from an EMBL/GenBank/DDBJ whole genome shotgun (WGS) entry which is preliminary data.</text>
</comment>
<keyword evidence="3" id="KW-0460">Magnesium</keyword>
<evidence type="ECO:0000256" key="4">
    <source>
        <dbReference type="RuleBase" id="RU003476"/>
    </source>
</evidence>
<feature type="region of interest" description="Disordered" evidence="5">
    <location>
        <begin position="1"/>
        <end position="30"/>
    </location>
</feature>
<dbReference type="Gene3D" id="3.90.79.10">
    <property type="entry name" value="Nucleoside Triphosphate Pyrophosphohydrolase"/>
    <property type="match status" value="1"/>
</dbReference>
<accession>A0A1G2PN66</accession>
<gene>
    <name evidence="7" type="ORF">A2682_03080</name>
</gene>
<name>A0A1G2PN66_TERXR</name>
<sequence>MVENRGKILDNGAEKPNGWGLPGGGVEEHESPLEAALRELREETGLTAVINPDFSSIDWNQEHTHCVLVFDAKTPRGRARLEDPEGGVNGVRWFTLEEIAEGSYLHLPIYKSHQRFASSPRRGSGRE</sequence>
<evidence type="ECO:0000256" key="2">
    <source>
        <dbReference type="ARBA" id="ARBA00022801"/>
    </source>
</evidence>